<comment type="caution">
    <text evidence="1">The sequence shown here is derived from an EMBL/GenBank/DDBJ whole genome shotgun (WGS) entry which is preliminary data.</text>
</comment>
<reference evidence="1" key="2">
    <citation type="submission" date="2021-02" db="EMBL/GenBank/DDBJ databases">
        <authorList>
            <person name="Kimball J.A."/>
            <person name="Haas M.W."/>
            <person name="Macchietto M."/>
            <person name="Kono T."/>
            <person name="Duquette J."/>
            <person name="Shao M."/>
        </authorList>
    </citation>
    <scope>NUCLEOTIDE SEQUENCE</scope>
    <source>
        <tissue evidence="1">Fresh leaf tissue</tissue>
    </source>
</reference>
<sequence>MAPLYGSTASKVLLFNPATLPRPFGRVPPDFVPGRGSRAFRGASLRCYAAAAVVEQHRIKVHNPIVEMDGVCHLRS</sequence>
<keyword evidence="2" id="KW-1185">Reference proteome</keyword>
<dbReference type="AlphaFoldDB" id="A0A8J5SC63"/>
<evidence type="ECO:0000313" key="1">
    <source>
        <dbReference type="EMBL" id="KAG8065217.1"/>
    </source>
</evidence>
<protein>
    <submittedName>
        <fullName evidence="1">Uncharacterized protein</fullName>
    </submittedName>
</protein>
<reference evidence="1" key="1">
    <citation type="journal article" date="2021" name="bioRxiv">
        <title>Whole Genome Assembly and Annotation of Northern Wild Rice, Zizania palustris L., Supports a Whole Genome Duplication in the Zizania Genus.</title>
        <authorList>
            <person name="Haas M."/>
            <person name="Kono T."/>
            <person name="Macchietto M."/>
            <person name="Millas R."/>
            <person name="McGilp L."/>
            <person name="Shao M."/>
            <person name="Duquette J."/>
            <person name="Hirsch C.N."/>
            <person name="Kimball J."/>
        </authorList>
    </citation>
    <scope>NUCLEOTIDE SEQUENCE</scope>
    <source>
        <tissue evidence="1">Fresh leaf tissue</tissue>
    </source>
</reference>
<organism evidence="1 2">
    <name type="scientific">Zizania palustris</name>
    <name type="common">Northern wild rice</name>
    <dbReference type="NCBI Taxonomy" id="103762"/>
    <lineage>
        <taxon>Eukaryota</taxon>
        <taxon>Viridiplantae</taxon>
        <taxon>Streptophyta</taxon>
        <taxon>Embryophyta</taxon>
        <taxon>Tracheophyta</taxon>
        <taxon>Spermatophyta</taxon>
        <taxon>Magnoliopsida</taxon>
        <taxon>Liliopsida</taxon>
        <taxon>Poales</taxon>
        <taxon>Poaceae</taxon>
        <taxon>BOP clade</taxon>
        <taxon>Oryzoideae</taxon>
        <taxon>Oryzeae</taxon>
        <taxon>Zizaniinae</taxon>
        <taxon>Zizania</taxon>
    </lineage>
</organism>
<evidence type="ECO:0000313" key="2">
    <source>
        <dbReference type="Proteomes" id="UP000729402"/>
    </source>
</evidence>
<dbReference type="Proteomes" id="UP000729402">
    <property type="component" value="Unassembled WGS sequence"/>
</dbReference>
<accession>A0A8J5SC63</accession>
<dbReference type="EMBL" id="JAAALK010000285">
    <property type="protein sequence ID" value="KAG8065217.1"/>
    <property type="molecule type" value="Genomic_DNA"/>
</dbReference>
<gene>
    <name evidence="1" type="ORF">GUJ93_ZPchr0004g39144</name>
</gene>
<name>A0A8J5SC63_ZIZPA</name>
<proteinExistence type="predicted"/>